<dbReference type="EC" id="2.7.11.1" evidence="1"/>
<evidence type="ECO:0000313" key="2">
    <source>
        <dbReference type="Proteomes" id="UP000827976"/>
    </source>
</evidence>
<dbReference type="Proteomes" id="UP000827976">
    <property type="component" value="Chromosome 15"/>
</dbReference>
<organism evidence="1 2">
    <name type="scientific">Dioscorea alata</name>
    <name type="common">Purple yam</name>
    <dbReference type="NCBI Taxonomy" id="55571"/>
    <lineage>
        <taxon>Eukaryota</taxon>
        <taxon>Viridiplantae</taxon>
        <taxon>Streptophyta</taxon>
        <taxon>Embryophyta</taxon>
        <taxon>Tracheophyta</taxon>
        <taxon>Spermatophyta</taxon>
        <taxon>Magnoliopsida</taxon>
        <taxon>Liliopsida</taxon>
        <taxon>Dioscoreales</taxon>
        <taxon>Dioscoreaceae</taxon>
        <taxon>Dioscorea</taxon>
    </lineage>
</organism>
<evidence type="ECO:0000313" key="1">
    <source>
        <dbReference type="EMBL" id="KAH7660835.1"/>
    </source>
</evidence>
<keyword evidence="1" id="KW-0808">Transferase</keyword>
<reference evidence="2" key="1">
    <citation type="journal article" date="2022" name="Nat. Commun.">
        <title>Chromosome evolution and the genetic basis of agronomically important traits in greater yam.</title>
        <authorList>
            <person name="Bredeson J.V."/>
            <person name="Lyons J.B."/>
            <person name="Oniyinde I.O."/>
            <person name="Okereke N.R."/>
            <person name="Kolade O."/>
            <person name="Nnabue I."/>
            <person name="Nwadili C.O."/>
            <person name="Hribova E."/>
            <person name="Parker M."/>
            <person name="Nwogha J."/>
            <person name="Shu S."/>
            <person name="Carlson J."/>
            <person name="Kariba R."/>
            <person name="Muthemba S."/>
            <person name="Knop K."/>
            <person name="Barton G.J."/>
            <person name="Sherwood A.V."/>
            <person name="Lopez-Montes A."/>
            <person name="Asiedu R."/>
            <person name="Jamnadass R."/>
            <person name="Muchugi A."/>
            <person name="Goodstein D."/>
            <person name="Egesi C.N."/>
            <person name="Featherston J."/>
            <person name="Asfaw A."/>
            <person name="Simpson G.G."/>
            <person name="Dolezel J."/>
            <person name="Hendre P.S."/>
            <person name="Van Deynze A."/>
            <person name="Kumar P.L."/>
            <person name="Obidiegwu J.E."/>
            <person name="Bhattacharjee R."/>
            <person name="Rokhsar D.S."/>
        </authorList>
    </citation>
    <scope>NUCLEOTIDE SEQUENCE [LARGE SCALE GENOMIC DNA]</scope>
    <source>
        <strain evidence="2">cv. TDa95/00328</strain>
    </source>
</reference>
<comment type="caution">
    <text evidence="1">The sequence shown here is derived from an EMBL/GenBank/DDBJ whole genome shotgun (WGS) entry which is preliminary data.</text>
</comment>
<keyword evidence="2" id="KW-1185">Reference proteome</keyword>
<dbReference type="EMBL" id="CM037025">
    <property type="protein sequence ID" value="KAH7660835.1"/>
    <property type="molecule type" value="Genomic_DNA"/>
</dbReference>
<name>A0ACB7UK83_DIOAL</name>
<sequence length="119" mass="13389">MAPEYALDGVFSMKSDVFSFVAWRLWNDGKVLDLLDPLIGNSFSATQVMRCINIGLLCVQEKPEDRPIMSSVVIMLGTPLLEPKELGFKAIFSTKHDEALNQNELHTFNNITLTEQTSR</sequence>
<keyword evidence="1" id="KW-0723">Serine/threonine-protein kinase</keyword>
<protein>
    <submittedName>
        <fullName evidence="1">Non-specific serine/threonine protein kinase protein</fullName>
        <ecNumber evidence="1">2.7.11.1</ecNumber>
    </submittedName>
</protein>
<proteinExistence type="predicted"/>
<gene>
    <name evidence="1" type="ORF">IHE45_15G020700</name>
</gene>
<keyword evidence="1" id="KW-0418">Kinase</keyword>
<accession>A0ACB7UK83</accession>